<sequence>MAEKPVLLITRRLTDAVQARAARDYQVILNDADHVFSRDELIARCQDVDAVLPCHSEHFSADVIADLGDRLRIIANHSVGVDHVDLEAAKKAGITVTNTPDVLSDATAEIAMLCMLGAARRGAEGDAMVRAGKWDFWSPAFMVGRQV</sequence>
<name>A0A367U9R2_9PROT</name>
<protein>
    <submittedName>
        <fullName evidence="3">Dihydrofolate reductase</fullName>
    </submittedName>
</protein>
<accession>A0A367U9R2</accession>
<reference evidence="3 4" key="1">
    <citation type="submission" date="2014-07" db="EMBL/GenBank/DDBJ databases">
        <title>Draft genome sequence of Thalassospira xianhensis P-4 (MCCC 1A02616).</title>
        <authorList>
            <person name="Lai Q."/>
            <person name="Shao Z."/>
        </authorList>
    </citation>
    <scope>NUCLEOTIDE SEQUENCE [LARGE SCALE GENOMIC DNA]</scope>
    <source>
        <strain evidence="3 4">MCCC 1A02616</strain>
    </source>
</reference>
<evidence type="ECO:0000313" key="3">
    <source>
        <dbReference type="EMBL" id="RCK05036.1"/>
    </source>
</evidence>
<dbReference type="GO" id="GO:0051287">
    <property type="term" value="F:NAD binding"/>
    <property type="evidence" value="ECO:0007669"/>
    <property type="project" value="InterPro"/>
</dbReference>
<dbReference type="GO" id="GO:0016618">
    <property type="term" value="F:hydroxypyruvate reductase [NAD(P)H] activity"/>
    <property type="evidence" value="ECO:0007669"/>
    <property type="project" value="TreeGrafter"/>
</dbReference>
<dbReference type="AlphaFoldDB" id="A0A367U9R2"/>
<gene>
    <name evidence="3" type="ORF">TH5_16800</name>
</gene>
<keyword evidence="4" id="KW-1185">Reference proteome</keyword>
<dbReference type="GO" id="GO:0030267">
    <property type="term" value="F:glyoxylate reductase (NADPH) activity"/>
    <property type="evidence" value="ECO:0007669"/>
    <property type="project" value="TreeGrafter"/>
</dbReference>
<dbReference type="SUPFAM" id="SSF52283">
    <property type="entry name" value="Formate/glycerate dehydrogenase catalytic domain-like"/>
    <property type="match status" value="1"/>
</dbReference>
<dbReference type="EMBL" id="JPWA01000021">
    <property type="protein sequence ID" value="RCK05036.1"/>
    <property type="molecule type" value="Genomic_DNA"/>
</dbReference>
<feature type="domain" description="D-isomer specific 2-hydroxyacid dehydrogenase catalytic" evidence="2">
    <location>
        <begin position="9"/>
        <end position="111"/>
    </location>
</feature>
<dbReference type="Gene3D" id="3.40.50.720">
    <property type="entry name" value="NAD(P)-binding Rossmann-like Domain"/>
    <property type="match status" value="2"/>
</dbReference>
<dbReference type="Proteomes" id="UP000252419">
    <property type="component" value="Unassembled WGS sequence"/>
</dbReference>
<organism evidence="3 4">
    <name type="scientific">Thalassospira xianhensis MCCC 1A02616</name>
    <dbReference type="NCBI Taxonomy" id="1177929"/>
    <lineage>
        <taxon>Bacteria</taxon>
        <taxon>Pseudomonadati</taxon>
        <taxon>Pseudomonadota</taxon>
        <taxon>Alphaproteobacteria</taxon>
        <taxon>Rhodospirillales</taxon>
        <taxon>Thalassospiraceae</taxon>
        <taxon>Thalassospira</taxon>
    </lineage>
</organism>
<proteinExistence type="predicted"/>
<dbReference type="PANTHER" id="PTHR10996">
    <property type="entry name" value="2-HYDROXYACID DEHYDROGENASE-RELATED"/>
    <property type="match status" value="1"/>
</dbReference>
<dbReference type="GO" id="GO:0005829">
    <property type="term" value="C:cytosol"/>
    <property type="evidence" value="ECO:0007669"/>
    <property type="project" value="TreeGrafter"/>
</dbReference>
<evidence type="ECO:0000256" key="1">
    <source>
        <dbReference type="ARBA" id="ARBA00023002"/>
    </source>
</evidence>
<dbReference type="InterPro" id="IPR050223">
    <property type="entry name" value="D-isomer_2-hydroxyacid_DH"/>
</dbReference>
<dbReference type="InterPro" id="IPR006139">
    <property type="entry name" value="D-isomer_2_OHA_DH_cat_dom"/>
</dbReference>
<evidence type="ECO:0000313" key="4">
    <source>
        <dbReference type="Proteomes" id="UP000252419"/>
    </source>
</evidence>
<evidence type="ECO:0000259" key="2">
    <source>
        <dbReference type="Pfam" id="PF00389"/>
    </source>
</evidence>
<dbReference type="PANTHER" id="PTHR10996:SF283">
    <property type="entry name" value="GLYOXYLATE_HYDROXYPYRUVATE REDUCTASE B"/>
    <property type="match status" value="1"/>
</dbReference>
<dbReference type="Pfam" id="PF00389">
    <property type="entry name" value="2-Hacid_dh"/>
    <property type="match status" value="1"/>
</dbReference>
<comment type="caution">
    <text evidence="3">The sequence shown here is derived from an EMBL/GenBank/DDBJ whole genome shotgun (WGS) entry which is preliminary data.</text>
</comment>
<keyword evidence="1" id="KW-0560">Oxidoreductase</keyword>
<feature type="non-terminal residue" evidence="3">
    <location>
        <position position="147"/>
    </location>
</feature>